<keyword evidence="6" id="KW-0812">Transmembrane</keyword>
<dbReference type="GO" id="GO:0009279">
    <property type="term" value="C:cell outer membrane"/>
    <property type="evidence" value="ECO:0007669"/>
    <property type="project" value="UniProtKB-SubCell"/>
</dbReference>
<organism evidence="19 20">
    <name type="scientific">Sandaracinobacteroides saxicola</name>
    <dbReference type="NCBI Taxonomy" id="2759707"/>
    <lineage>
        <taxon>Bacteria</taxon>
        <taxon>Pseudomonadati</taxon>
        <taxon>Pseudomonadota</taxon>
        <taxon>Alphaproteobacteria</taxon>
        <taxon>Sphingomonadales</taxon>
        <taxon>Sphingosinicellaceae</taxon>
        <taxon>Sandaracinobacteroides</taxon>
    </lineage>
</organism>
<evidence type="ECO:0000256" key="12">
    <source>
        <dbReference type="ARBA" id="ARBA00023139"/>
    </source>
</evidence>
<dbReference type="InterPro" id="IPR049712">
    <property type="entry name" value="Poly_export"/>
</dbReference>
<dbReference type="GO" id="GO:0046930">
    <property type="term" value="C:pore complex"/>
    <property type="evidence" value="ECO:0007669"/>
    <property type="project" value="UniProtKB-KW"/>
</dbReference>
<keyword evidence="5" id="KW-0762">Sugar transport</keyword>
<name>A0A7G5IFC2_9SPHN</name>
<keyword evidence="13" id="KW-0998">Cell outer membrane</keyword>
<feature type="domain" description="Soluble ligand binding" evidence="17">
    <location>
        <begin position="195"/>
        <end position="241"/>
    </location>
</feature>
<dbReference type="RefSeq" id="WP_182294909.1">
    <property type="nucleotide sequence ID" value="NZ_CP059851.1"/>
</dbReference>
<dbReference type="Pfam" id="PF22461">
    <property type="entry name" value="SLBB_2"/>
    <property type="match status" value="1"/>
</dbReference>
<evidence type="ECO:0000256" key="1">
    <source>
        <dbReference type="ARBA" id="ARBA00004571"/>
    </source>
</evidence>
<reference evidence="19 20" key="1">
    <citation type="submission" date="2020-07" db="EMBL/GenBank/DDBJ databases">
        <title>Complete genome sequence for Sandaracinobacter sp. M6.</title>
        <authorList>
            <person name="Tang Y."/>
            <person name="Liu Q."/>
            <person name="Guo Z."/>
            <person name="Lei P."/>
            <person name="Huang B."/>
        </authorList>
    </citation>
    <scope>NUCLEOTIDE SEQUENCE [LARGE SCALE GENOMIC DNA]</scope>
    <source>
        <strain evidence="19 20">M6</strain>
    </source>
</reference>
<evidence type="ECO:0000256" key="13">
    <source>
        <dbReference type="ARBA" id="ARBA00023237"/>
    </source>
</evidence>
<dbReference type="InterPro" id="IPR003715">
    <property type="entry name" value="Poly_export_N"/>
</dbReference>
<sequence>MDNTGFRRLIAALLMLLLAVPAMAQGRQALTERGYVLGPNDSISVIVYGQQEFNVATRVKPDGTVVLPLVGKVMASGRTVVTLADDINKKLVGANFLKDPIVNVELTAPASRWVRISGKVGQPGLVQLDRNYTLLDALLRVGWIQESGATYVQVRRGADGREQTIQVADLARGNPETDILLEAGDTIFVPDADLVYLTGQVNRPGAFALKPGMTVRQLLAMAGGVTATGSANKVGLTRGNARETDADQSTLLQKNDVIIVKERLF</sequence>
<dbReference type="EMBL" id="CP059851">
    <property type="protein sequence ID" value="QMW22064.1"/>
    <property type="molecule type" value="Genomic_DNA"/>
</dbReference>
<evidence type="ECO:0000256" key="6">
    <source>
        <dbReference type="ARBA" id="ARBA00022692"/>
    </source>
</evidence>
<dbReference type="AlphaFoldDB" id="A0A7G5IFC2"/>
<accession>A0A7G5IFC2</accession>
<keyword evidence="7 15" id="KW-0732">Signal</keyword>
<dbReference type="GO" id="GO:0015159">
    <property type="term" value="F:polysaccharide transmembrane transporter activity"/>
    <property type="evidence" value="ECO:0007669"/>
    <property type="project" value="InterPro"/>
</dbReference>
<dbReference type="Proteomes" id="UP000515292">
    <property type="component" value="Chromosome"/>
</dbReference>
<dbReference type="PANTHER" id="PTHR33619">
    <property type="entry name" value="POLYSACCHARIDE EXPORT PROTEIN GFCE-RELATED"/>
    <property type="match status" value="1"/>
</dbReference>
<evidence type="ECO:0000259" key="17">
    <source>
        <dbReference type="Pfam" id="PF10531"/>
    </source>
</evidence>
<dbReference type="SUPFAM" id="SSF142984">
    <property type="entry name" value="Nqo1 middle domain-like"/>
    <property type="match status" value="1"/>
</dbReference>
<gene>
    <name evidence="19" type="ORF">H3309_11890</name>
</gene>
<evidence type="ECO:0000256" key="9">
    <source>
        <dbReference type="ARBA" id="ARBA00023065"/>
    </source>
</evidence>
<dbReference type="Gene3D" id="3.10.560.10">
    <property type="entry name" value="Outer membrane lipoprotein wza domain like"/>
    <property type="match status" value="2"/>
</dbReference>
<evidence type="ECO:0000256" key="4">
    <source>
        <dbReference type="ARBA" id="ARBA00022452"/>
    </source>
</evidence>
<comment type="subcellular location">
    <subcellularLocation>
        <location evidence="1">Cell outer membrane</location>
        <topology evidence="1">Multi-pass membrane protein</topology>
    </subcellularLocation>
</comment>
<evidence type="ECO:0000313" key="19">
    <source>
        <dbReference type="EMBL" id="QMW22064.1"/>
    </source>
</evidence>
<keyword evidence="20" id="KW-1185">Reference proteome</keyword>
<dbReference type="GO" id="GO:0006811">
    <property type="term" value="P:monoatomic ion transport"/>
    <property type="evidence" value="ECO:0007669"/>
    <property type="project" value="UniProtKB-KW"/>
</dbReference>
<evidence type="ECO:0000256" key="10">
    <source>
        <dbReference type="ARBA" id="ARBA00023114"/>
    </source>
</evidence>
<evidence type="ECO:0000259" key="16">
    <source>
        <dbReference type="Pfam" id="PF02563"/>
    </source>
</evidence>
<comment type="similarity">
    <text evidence="2">Belongs to the BexD/CtrA/VexA family.</text>
</comment>
<dbReference type="GO" id="GO:0015288">
    <property type="term" value="F:porin activity"/>
    <property type="evidence" value="ECO:0007669"/>
    <property type="project" value="UniProtKB-KW"/>
</dbReference>
<keyword evidence="10" id="KW-0626">Porin</keyword>
<evidence type="ECO:0000313" key="20">
    <source>
        <dbReference type="Proteomes" id="UP000515292"/>
    </source>
</evidence>
<keyword evidence="9" id="KW-0406">Ion transport</keyword>
<evidence type="ECO:0000256" key="8">
    <source>
        <dbReference type="ARBA" id="ARBA00023047"/>
    </source>
</evidence>
<dbReference type="Pfam" id="PF02563">
    <property type="entry name" value="Poly_export"/>
    <property type="match status" value="1"/>
</dbReference>
<keyword evidence="3" id="KW-0813">Transport</keyword>
<feature type="chain" id="PRO_5029008711" evidence="15">
    <location>
        <begin position="25"/>
        <end position="265"/>
    </location>
</feature>
<evidence type="ECO:0000256" key="2">
    <source>
        <dbReference type="ARBA" id="ARBA00009450"/>
    </source>
</evidence>
<keyword evidence="4" id="KW-1134">Transmembrane beta strand</keyword>
<evidence type="ECO:0000256" key="15">
    <source>
        <dbReference type="SAM" id="SignalP"/>
    </source>
</evidence>
<evidence type="ECO:0000259" key="18">
    <source>
        <dbReference type="Pfam" id="PF22461"/>
    </source>
</evidence>
<keyword evidence="8" id="KW-0625">Polysaccharide transport</keyword>
<evidence type="ECO:0000256" key="11">
    <source>
        <dbReference type="ARBA" id="ARBA00023136"/>
    </source>
</evidence>
<dbReference type="PANTHER" id="PTHR33619:SF3">
    <property type="entry name" value="POLYSACCHARIDE EXPORT PROTEIN GFCE-RELATED"/>
    <property type="match status" value="1"/>
</dbReference>
<evidence type="ECO:0000256" key="3">
    <source>
        <dbReference type="ARBA" id="ARBA00022448"/>
    </source>
</evidence>
<proteinExistence type="inferred from homology"/>
<dbReference type="KEGG" id="sand:H3309_11890"/>
<keyword evidence="11" id="KW-0472">Membrane</keyword>
<dbReference type="InterPro" id="IPR054765">
    <property type="entry name" value="SLBB_dom"/>
</dbReference>
<protein>
    <submittedName>
        <fullName evidence="19">SLBB domain-containing protein</fullName>
    </submittedName>
</protein>
<evidence type="ECO:0000256" key="14">
    <source>
        <dbReference type="ARBA" id="ARBA00023288"/>
    </source>
</evidence>
<dbReference type="Pfam" id="PF10531">
    <property type="entry name" value="SLBB"/>
    <property type="match status" value="1"/>
</dbReference>
<feature type="signal peptide" evidence="15">
    <location>
        <begin position="1"/>
        <end position="24"/>
    </location>
</feature>
<evidence type="ECO:0000256" key="7">
    <source>
        <dbReference type="ARBA" id="ARBA00022729"/>
    </source>
</evidence>
<dbReference type="InterPro" id="IPR019554">
    <property type="entry name" value="Soluble_ligand-bd"/>
</dbReference>
<feature type="domain" description="SLBB" evidence="18">
    <location>
        <begin position="114"/>
        <end position="189"/>
    </location>
</feature>
<keyword evidence="12" id="KW-0564">Palmitate</keyword>
<evidence type="ECO:0000256" key="5">
    <source>
        <dbReference type="ARBA" id="ARBA00022597"/>
    </source>
</evidence>
<feature type="domain" description="Polysaccharide export protein N-terminal" evidence="16">
    <location>
        <begin position="32"/>
        <end position="106"/>
    </location>
</feature>
<keyword evidence="14" id="KW-0449">Lipoprotein</keyword>